<protein>
    <submittedName>
        <fullName evidence="7">Alpha/beta hydrolase</fullName>
    </submittedName>
</protein>
<dbReference type="PANTHER" id="PTHR43248">
    <property type="entry name" value="2-SUCCINYL-6-HYDROXY-2,4-CYCLOHEXADIENE-1-CARBOXYLATE SYNTHASE"/>
    <property type="match status" value="1"/>
</dbReference>
<comment type="similarity">
    <text evidence="1">Belongs to the peptidase S33 family.</text>
</comment>
<dbReference type="InterPro" id="IPR051601">
    <property type="entry name" value="Serine_prot/Carboxylest_S33"/>
</dbReference>
<evidence type="ECO:0000256" key="4">
    <source>
        <dbReference type="SAM" id="SignalP"/>
    </source>
</evidence>
<keyword evidence="8" id="KW-1185">Reference proteome</keyword>
<dbReference type="GO" id="GO:0016787">
    <property type="term" value="F:hydrolase activity"/>
    <property type="evidence" value="ECO:0007669"/>
    <property type="project" value="UniProtKB-KW"/>
</dbReference>
<feature type="chain" id="PRO_5022700456" evidence="4">
    <location>
        <begin position="20"/>
        <end position="484"/>
    </location>
</feature>
<dbReference type="Proteomes" id="UP000323505">
    <property type="component" value="Unassembled WGS sequence"/>
</dbReference>
<gene>
    <name evidence="7" type="ORF">FXF68_09650</name>
</gene>
<dbReference type="InterPro" id="IPR013595">
    <property type="entry name" value="Pept_S33_TAP-like_C"/>
</dbReference>
<accession>A0A5D3FPJ7</accession>
<dbReference type="Pfam" id="PF08386">
    <property type="entry name" value="Abhydrolase_4"/>
    <property type="match status" value="1"/>
</dbReference>
<proteinExistence type="inferred from homology"/>
<feature type="domain" description="Peptidase S33 tripeptidyl aminopeptidase-like C-terminal" evidence="6">
    <location>
        <begin position="375"/>
        <end position="463"/>
    </location>
</feature>
<evidence type="ECO:0000256" key="1">
    <source>
        <dbReference type="ARBA" id="ARBA00010088"/>
    </source>
</evidence>
<organism evidence="7 8">
    <name type="scientific">Actinomadura decatromicini</name>
    <dbReference type="NCBI Taxonomy" id="2604572"/>
    <lineage>
        <taxon>Bacteria</taxon>
        <taxon>Bacillati</taxon>
        <taxon>Actinomycetota</taxon>
        <taxon>Actinomycetes</taxon>
        <taxon>Streptosporangiales</taxon>
        <taxon>Thermomonosporaceae</taxon>
        <taxon>Actinomadura</taxon>
    </lineage>
</organism>
<dbReference type="EMBL" id="VSRQ01000002">
    <property type="protein sequence ID" value="TYK50737.1"/>
    <property type="molecule type" value="Genomic_DNA"/>
</dbReference>
<feature type="domain" description="AB hydrolase-1" evidence="5">
    <location>
        <begin position="73"/>
        <end position="227"/>
    </location>
</feature>
<name>A0A5D3FPJ7_9ACTN</name>
<reference evidence="7 8" key="1">
    <citation type="submission" date="2019-08" db="EMBL/GenBank/DDBJ databases">
        <title>Actinomadura sp. nov. CYP1-5 isolated from mountain soil.</title>
        <authorList>
            <person name="Songsumanus A."/>
            <person name="Kuncharoen N."/>
            <person name="Kudo T."/>
            <person name="Yuki M."/>
            <person name="Igarashi Y."/>
            <person name="Tanasupawat S."/>
        </authorList>
    </citation>
    <scope>NUCLEOTIDE SEQUENCE [LARGE SCALE GENOMIC DNA]</scope>
    <source>
        <strain evidence="7 8">CYP1-5</strain>
    </source>
</reference>
<dbReference type="AlphaFoldDB" id="A0A5D3FPJ7"/>
<comment type="caution">
    <text evidence="7">The sequence shown here is derived from an EMBL/GenBank/DDBJ whole genome shotgun (WGS) entry which is preliminary data.</text>
</comment>
<dbReference type="Pfam" id="PF00561">
    <property type="entry name" value="Abhydrolase_1"/>
    <property type="match status" value="1"/>
</dbReference>
<evidence type="ECO:0000256" key="3">
    <source>
        <dbReference type="ARBA" id="ARBA00022801"/>
    </source>
</evidence>
<evidence type="ECO:0000313" key="7">
    <source>
        <dbReference type="EMBL" id="TYK50737.1"/>
    </source>
</evidence>
<evidence type="ECO:0000256" key="2">
    <source>
        <dbReference type="ARBA" id="ARBA00022729"/>
    </source>
</evidence>
<dbReference type="InterPro" id="IPR029058">
    <property type="entry name" value="AB_hydrolase_fold"/>
</dbReference>
<keyword evidence="2 4" id="KW-0732">Signal</keyword>
<evidence type="ECO:0000313" key="8">
    <source>
        <dbReference type="Proteomes" id="UP000323505"/>
    </source>
</evidence>
<dbReference type="Gene3D" id="3.40.50.1820">
    <property type="entry name" value="alpha/beta hydrolase"/>
    <property type="match status" value="1"/>
</dbReference>
<evidence type="ECO:0000259" key="5">
    <source>
        <dbReference type="Pfam" id="PF00561"/>
    </source>
</evidence>
<dbReference type="InterPro" id="IPR000073">
    <property type="entry name" value="AB_hydrolase_1"/>
</dbReference>
<keyword evidence="3 7" id="KW-0378">Hydrolase</keyword>
<sequence>MGLALCVALVGGVPGTARAAGGAVEWTPCPEDPAVQCGRVAVPVDWSRPAGERISVALARRPALDPARRVGSLLINPGGPGGSGVDFTMFADQVFGPEIVRRFDIVGFDPRGVGRSHPVLCPDSETPSVFPSSAEELERLVAGNARRAQACRRLTGPLFDHVDTSSVVKDLDAIRAALGERRISYYGVSYGTLIGQQYAEQFPGRVRALVLDSNMDHSLTTARRYLLTESSALEESFGQFAAWCRTSDKCALREQGAVKVVDELMAKADKGELDDPENPGTKIPPEELSRRLLGSMYDPGFWPGLGTELAGLQEGARTRQAFREDVVEDPYQAILCADFEFPVRDFRQVRALAAAARRVAPHTRVNPLGWTDILGCKGYLPGARNPQRSYRIKGTPPILVTNGRYDVATPYPWGVNAARQIPDAVLLTYDGVGHGDYFLSACVAEAVDRYLLTVRTPPRGTHCPQGPLPVRLSQRPGFTLAGPR</sequence>
<evidence type="ECO:0000259" key="6">
    <source>
        <dbReference type="Pfam" id="PF08386"/>
    </source>
</evidence>
<dbReference type="PANTHER" id="PTHR43248:SF29">
    <property type="entry name" value="TRIPEPTIDYL AMINOPEPTIDASE"/>
    <property type="match status" value="1"/>
</dbReference>
<dbReference type="SUPFAM" id="SSF53474">
    <property type="entry name" value="alpha/beta-Hydrolases"/>
    <property type="match status" value="1"/>
</dbReference>
<feature type="signal peptide" evidence="4">
    <location>
        <begin position="1"/>
        <end position="19"/>
    </location>
</feature>